<reference evidence="1 2" key="1">
    <citation type="submission" date="2016-10" db="EMBL/GenBank/DDBJ databases">
        <authorList>
            <person name="de Groot N.N."/>
        </authorList>
    </citation>
    <scope>NUCLEOTIDE SEQUENCE [LARGE SCALE GENOMIC DNA]</scope>
    <source>
        <strain evidence="1 2">DSM 23310</strain>
    </source>
</reference>
<evidence type="ECO:0000313" key="2">
    <source>
        <dbReference type="Proteomes" id="UP000198828"/>
    </source>
</evidence>
<dbReference type="EMBL" id="FNNG01000015">
    <property type="protein sequence ID" value="SDX66004.1"/>
    <property type="molecule type" value="Genomic_DNA"/>
</dbReference>
<protein>
    <submittedName>
        <fullName evidence="1">Uncharacterized protein</fullName>
    </submittedName>
</protein>
<evidence type="ECO:0000313" key="1">
    <source>
        <dbReference type="EMBL" id="SDX66004.1"/>
    </source>
</evidence>
<organism evidence="1 2">
    <name type="scientific">Tepidimicrobium xylanilyticum</name>
    <dbReference type="NCBI Taxonomy" id="1123352"/>
    <lineage>
        <taxon>Bacteria</taxon>
        <taxon>Bacillati</taxon>
        <taxon>Bacillota</taxon>
        <taxon>Tissierellia</taxon>
        <taxon>Tissierellales</taxon>
        <taxon>Tepidimicrobiaceae</taxon>
        <taxon>Tepidimicrobium</taxon>
    </lineage>
</organism>
<dbReference type="AlphaFoldDB" id="A0A1H3DK40"/>
<proteinExistence type="predicted"/>
<keyword evidence="2" id="KW-1185">Reference proteome</keyword>
<accession>A0A1H3DK40</accession>
<gene>
    <name evidence="1" type="ORF">SAMN05660923_02689</name>
</gene>
<sequence>MRIKLKRRIKGDIFNSLTIKSSWSERIDCDTRYLPLFFMVNTNRYGEADGEFSAELKYRIRTYTPRVGAFTYYRKAYANKSFSVKF</sequence>
<dbReference type="Proteomes" id="UP000198828">
    <property type="component" value="Unassembled WGS sequence"/>
</dbReference>
<name>A0A1H3DK40_9FIRM</name>